<sequence>MEPVRLQSIANEATRSDNTIDTTISLLREKMQRIEGRGPATALQHSAQGRVEGGASRAHAGVAPAPSWLAPHLASGGFPRGTATQISACPAALVDILARLTAQGGCAAVVNHPRLALAAVEAAGGDLERLVIVPDASPHAAAVVATLAEGMDMVVFSAASDANARGELHSGFVRPVDARVNKSTCALLVSGATWPSARHHVEVDVYAVHGLGRGSGRVRGIELVGKTWGKAQPPQRFQATIGAPETHAPAHLAHPTHPAQHERAAQ</sequence>
<keyword evidence="3" id="KW-1185">Reference proteome</keyword>
<evidence type="ECO:0000256" key="1">
    <source>
        <dbReference type="SAM" id="MobiDB-lite"/>
    </source>
</evidence>
<evidence type="ECO:0000313" key="3">
    <source>
        <dbReference type="Proteomes" id="UP000285278"/>
    </source>
</evidence>
<reference evidence="2 3" key="1">
    <citation type="submission" date="2018-09" db="EMBL/GenBank/DDBJ databases">
        <title>Optimization and identification of Corynebacterium falsenii FN1-14 from fish paste.</title>
        <authorList>
            <person name="Daroonpunt R."/>
            <person name="Tanasupawat S."/>
        </authorList>
    </citation>
    <scope>NUCLEOTIDE SEQUENCE [LARGE SCALE GENOMIC DNA]</scope>
    <source>
        <strain evidence="2 3">FN1-14</strain>
    </source>
</reference>
<feature type="region of interest" description="Disordered" evidence="1">
    <location>
        <begin position="39"/>
        <end position="58"/>
    </location>
</feature>
<organism evidence="2 3">
    <name type="scientific">Corynebacterium falsenii</name>
    <dbReference type="NCBI Taxonomy" id="108486"/>
    <lineage>
        <taxon>Bacteria</taxon>
        <taxon>Bacillati</taxon>
        <taxon>Actinomycetota</taxon>
        <taxon>Actinomycetes</taxon>
        <taxon>Mycobacteriales</taxon>
        <taxon>Corynebacteriaceae</taxon>
        <taxon>Corynebacterium</taxon>
    </lineage>
</organism>
<evidence type="ECO:0000313" key="2">
    <source>
        <dbReference type="EMBL" id="RIX36824.1"/>
    </source>
</evidence>
<accession>A0A418Q9Y8</accession>
<protein>
    <submittedName>
        <fullName evidence="2">Uncharacterized protein</fullName>
    </submittedName>
</protein>
<dbReference type="RefSeq" id="WP_119664146.1">
    <property type="nucleotide sequence ID" value="NZ_JAQPSN010000001.1"/>
</dbReference>
<gene>
    <name evidence="2" type="ORF">D3M95_01050</name>
</gene>
<dbReference type="OrthoDB" id="4406272at2"/>
<dbReference type="STRING" id="1451189.CFAL_09415"/>
<comment type="caution">
    <text evidence="2">The sequence shown here is derived from an EMBL/GenBank/DDBJ whole genome shotgun (WGS) entry which is preliminary data.</text>
</comment>
<dbReference type="EMBL" id="QXJK01000001">
    <property type="protein sequence ID" value="RIX36824.1"/>
    <property type="molecule type" value="Genomic_DNA"/>
</dbReference>
<dbReference type="AlphaFoldDB" id="A0A418Q9Y8"/>
<dbReference type="Proteomes" id="UP000285278">
    <property type="component" value="Unassembled WGS sequence"/>
</dbReference>
<name>A0A418Q9Y8_9CORY</name>
<proteinExistence type="predicted"/>